<feature type="signal peptide" evidence="4">
    <location>
        <begin position="1"/>
        <end position="24"/>
    </location>
</feature>
<dbReference type="SUPFAM" id="SSF51445">
    <property type="entry name" value="(Trans)glycosidases"/>
    <property type="match status" value="1"/>
</dbReference>
<feature type="chain" id="PRO_5016174960" description="Glycoside hydrolase family 5 domain-containing protein" evidence="4">
    <location>
        <begin position="25"/>
        <end position="354"/>
    </location>
</feature>
<evidence type="ECO:0000313" key="6">
    <source>
        <dbReference type="EMBL" id="PYD69491.1"/>
    </source>
</evidence>
<dbReference type="InterPro" id="IPR001547">
    <property type="entry name" value="Glyco_hydro_5"/>
</dbReference>
<dbReference type="GO" id="GO:0009251">
    <property type="term" value="P:glucan catabolic process"/>
    <property type="evidence" value="ECO:0007669"/>
    <property type="project" value="TreeGrafter"/>
</dbReference>
<evidence type="ECO:0000256" key="1">
    <source>
        <dbReference type="ARBA" id="ARBA00022801"/>
    </source>
</evidence>
<sequence length="354" mass="38789">MHQFSRRLFLGGMGAALLAAPARATTGHEFYCGLNCSGLEDNPPNAPTRAMLATYAAQGVRHIRLPGLWEHFQDRPMGPLNDAAVAQYRNVVTTAHALGISVLCEPCHNYGGRMIFGTAQKFGGGILTAQMFADFWMKFVTAMHDAPGVAGWDLMNEPSDLDGDTLRAKAAAWVDAAQNAIHAIRNAGNHLPVHVEGYGHSSAQAWAINNPDLHTLHDPLDRLVFSAHCYLDRDNSGQHYFWDEEVAAGDQVSNGRMSDNTGVERLQPFIRWLRQYGRQGNIGECGAGQRDTPDRAGDAGWLAVLGKTIACCKAEKLPFYYWGTGPDLGVGYPYGLEPRDGVMPPQWTVLKHYL</sequence>
<protein>
    <recommendedName>
        <fullName evidence="5">Glycoside hydrolase family 5 domain-containing protein</fullName>
    </recommendedName>
</protein>
<dbReference type="Gene3D" id="3.20.20.80">
    <property type="entry name" value="Glycosidases"/>
    <property type="match status" value="1"/>
</dbReference>
<comment type="similarity">
    <text evidence="3">Belongs to the glycosyl hydrolase 5 (cellulase A) family.</text>
</comment>
<dbReference type="PANTHER" id="PTHR34142">
    <property type="entry name" value="ENDO-BETA-1,4-GLUCANASE A"/>
    <property type="match status" value="1"/>
</dbReference>
<gene>
    <name evidence="6" type="ORF">CFR76_09165</name>
</gene>
<accession>A0A2V4QY32</accession>
<name>A0A2V4QY32_9PROT</name>
<feature type="domain" description="Glycoside hydrolase family 5" evidence="5">
    <location>
        <begin position="45"/>
        <end position="323"/>
    </location>
</feature>
<evidence type="ECO:0000313" key="7">
    <source>
        <dbReference type="Proteomes" id="UP000247371"/>
    </source>
</evidence>
<dbReference type="AlphaFoldDB" id="A0A2V4QY32"/>
<keyword evidence="2 3" id="KW-0326">Glycosidase</keyword>
<evidence type="ECO:0000256" key="2">
    <source>
        <dbReference type="ARBA" id="ARBA00023295"/>
    </source>
</evidence>
<dbReference type="Pfam" id="PF00150">
    <property type="entry name" value="Cellulase"/>
    <property type="match status" value="1"/>
</dbReference>
<evidence type="ECO:0000256" key="4">
    <source>
        <dbReference type="SAM" id="SignalP"/>
    </source>
</evidence>
<dbReference type="GO" id="GO:0004553">
    <property type="term" value="F:hydrolase activity, hydrolyzing O-glycosyl compounds"/>
    <property type="evidence" value="ECO:0007669"/>
    <property type="project" value="InterPro"/>
</dbReference>
<dbReference type="Proteomes" id="UP000247371">
    <property type="component" value="Unassembled WGS sequence"/>
</dbReference>
<keyword evidence="4" id="KW-0732">Signal</keyword>
<comment type="caution">
    <text evidence="6">The sequence shown here is derived from an EMBL/GenBank/DDBJ whole genome shotgun (WGS) entry which is preliminary data.</text>
</comment>
<dbReference type="EMBL" id="NKUB01000010">
    <property type="protein sequence ID" value="PYD69491.1"/>
    <property type="molecule type" value="Genomic_DNA"/>
</dbReference>
<dbReference type="PANTHER" id="PTHR34142:SF1">
    <property type="entry name" value="GLYCOSIDE HYDROLASE FAMILY 5 DOMAIN-CONTAINING PROTEIN"/>
    <property type="match status" value="1"/>
</dbReference>
<keyword evidence="1 3" id="KW-0378">Hydrolase</keyword>
<keyword evidence="7" id="KW-1185">Reference proteome</keyword>
<proteinExistence type="inferred from homology"/>
<organism evidence="6 7">
    <name type="scientific">Komagataeibacter swingsii</name>
    <dbReference type="NCBI Taxonomy" id="215220"/>
    <lineage>
        <taxon>Bacteria</taxon>
        <taxon>Pseudomonadati</taxon>
        <taxon>Pseudomonadota</taxon>
        <taxon>Alphaproteobacteria</taxon>
        <taxon>Acetobacterales</taxon>
        <taxon>Acetobacteraceae</taxon>
        <taxon>Komagataeibacter</taxon>
    </lineage>
</organism>
<evidence type="ECO:0000256" key="3">
    <source>
        <dbReference type="RuleBase" id="RU361153"/>
    </source>
</evidence>
<dbReference type="RefSeq" id="WP_110556872.1">
    <property type="nucleotide sequence ID" value="NZ_NKUB01000010.1"/>
</dbReference>
<evidence type="ECO:0000259" key="5">
    <source>
        <dbReference type="Pfam" id="PF00150"/>
    </source>
</evidence>
<dbReference type="InterPro" id="IPR017853">
    <property type="entry name" value="GH"/>
</dbReference>
<reference evidence="6 7" key="1">
    <citation type="submission" date="2017-07" db="EMBL/GenBank/DDBJ databases">
        <title>A draft genome sequence of Komagataeibacter swingsii LMG 22125.</title>
        <authorList>
            <person name="Skraban J."/>
            <person name="Cleenwerck I."/>
            <person name="Vandamme P."/>
            <person name="Trcek J."/>
        </authorList>
    </citation>
    <scope>NUCLEOTIDE SEQUENCE [LARGE SCALE GENOMIC DNA]</scope>
    <source>
        <strain evidence="6 7">LMG 22125</strain>
    </source>
</reference>